<keyword evidence="1" id="KW-1133">Transmembrane helix</keyword>
<dbReference type="Gene3D" id="3.60.10.10">
    <property type="entry name" value="Endonuclease/exonuclease/phosphatase"/>
    <property type="match status" value="1"/>
</dbReference>
<dbReference type="InterPro" id="IPR036691">
    <property type="entry name" value="Endo/exonu/phosph_ase_sf"/>
</dbReference>
<keyword evidence="3" id="KW-0255">Endonuclease</keyword>
<dbReference type="SUPFAM" id="SSF56219">
    <property type="entry name" value="DNase I-like"/>
    <property type="match status" value="1"/>
</dbReference>
<dbReference type="RefSeq" id="WP_204119668.1">
    <property type="nucleotide sequence ID" value="NZ_BOLV01000020.1"/>
</dbReference>
<protein>
    <submittedName>
        <fullName evidence="3">Endonuclease/exonuclease/phosphatase family protein</fullName>
    </submittedName>
</protein>
<evidence type="ECO:0000313" key="4">
    <source>
        <dbReference type="Proteomes" id="UP001597199"/>
    </source>
</evidence>
<dbReference type="Proteomes" id="UP001597199">
    <property type="component" value="Unassembled WGS sequence"/>
</dbReference>
<keyword evidence="3" id="KW-0540">Nuclease</keyword>
<sequence>MKKIVKGIGIGVGAVVLVVAGYVGYLFASYHRVPDDQPLKVDQAAAVETLKPGQTYRAMTYNIGYGSYPPSYSFFMDGGKFSRAYSAAAVRRSLAGVVKTTQQVAPDVAFYQEVDRDGDRSRHVNEVALLAKGQPNSDLVFAQNYDSAYLFFPVTQPIGAAKSGLVTTSRAKISAARRYQLPVDTDYNKLMDLDRAFSMSTVPVANGKSLILVNVHLSAFTPNQAVQQAQFAKLFKYIAAAYADGNYVMVGGDYNHRVIKNAPAVFHTSTKPQTWTHPFPVAQLPAGFYQPTQGLAAAAVPSARGLDKPWSPKTSFKTLIDGFILSPNIEAKQVQVIDTGFKYSDHNPVELRFTLK</sequence>
<gene>
    <name evidence="3" type="ORF">ACFQ41_01490</name>
</gene>
<feature type="domain" description="Endonuclease/exonuclease/phosphatase" evidence="2">
    <location>
        <begin position="59"/>
        <end position="339"/>
    </location>
</feature>
<feature type="transmembrane region" description="Helical" evidence="1">
    <location>
        <begin position="7"/>
        <end position="28"/>
    </location>
</feature>
<proteinExistence type="predicted"/>
<keyword evidence="1" id="KW-0812">Transmembrane</keyword>
<accession>A0ABW4BDN6</accession>
<name>A0ABW4BDN6_9LACO</name>
<reference evidence="4" key="1">
    <citation type="journal article" date="2019" name="Int. J. Syst. Evol. Microbiol.">
        <title>The Global Catalogue of Microorganisms (GCM) 10K type strain sequencing project: providing services to taxonomists for standard genome sequencing and annotation.</title>
        <authorList>
            <consortium name="The Broad Institute Genomics Platform"/>
            <consortium name="The Broad Institute Genome Sequencing Center for Infectious Disease"/>
            <person name="Wu L."/>
            <person name="Ma J."/>
        </authorList>
    </citation>
    <scope>NUCLEOTIDE SEQUENCE [LARGE SCALE GENOMIC DNA]</scope>
    <source>
        <strain evidence="4">CCM 9110</strain>
    </source>
</reference>
<evidence type="ECO:0000313" key="3">
    <source>
        <dbReference type="EMBL" id="MFD1397978.1"/>
    </source>
</evidence>
<evidence type="ECO:0000259" key="2">
    <source>
        <dbReference type="Pfam" id="PF03372"/>
    </source>
</evidence>
<dbReference type="GO" id="GO:0004519">
    <property type="term" value="F:endonuclease activity"/>
    <property type="evidence" value="ECO:0007669"/>
    <property type="project" value="UniProtKB-KW"/>
</dbReference>
<keyword evidence="1" id="KW-0472">Membrane</keyword>
<keyword evidence="4" id="KW-1185">Reference proteome</keyword>
<dbReference type="EMBL" id="JBHTOA010000014">
    <property type="protein sequence ID" value="MFD1397978.1"/>
    <property type="molecule type" value="Genomic_DNA"/>
</dbReference>
<dbReference type="InterPro" id="IPR005135">
    <property type="entry name" value="Endo/exonuclease/phosphatase"/>
</dbReference>
<evidence type="ECO:0000256" key="1">
    <source>
        <dbReference type="SAM" id="Phobius"/>
    </source>
</evidence>
<comment type="caution">
    <text evidence="3">The sequence shown here is derived from an EMBL/GenBank/DDBJ whole genome shotgun (WGS) entry which is preliminary data.</text>
</comment>
<keyword evidence="3" id="KW-0378">Hydrolase</keyword>
<dbReference type="Pfam" id="PF03372">
    <property type="entry name" value="Exo_endo_phos"/>
    <property type="match status" value="1"/>
</dbReference>
<organism evidence="3 4">
    <name type="scientific">Lacticaseibacillus suilingensis</name>
    <dbReference type="NCBI Taxonomy" id="2799577"/>
    <lineage>
        <taxon>Bacteria</taxon>
        <taxon>Bacillati</taxon>
        <taxon>Bacillota</taxon>
        <taxon>Bacilli</taxon>
        <taxon>Lactobacillales</taxon>
        <taxon>Lactobacillaceae</taxon>
        <taxon>Lacticaseibacillus</taxon>
    </lineage>
</organism>